<organism evidence="3 4">
    <name type="scientific">Lysobacter antibioticus</name>
    <dbReference type="NCBI Taxonomy" id="84531"/>
    <lineage>
        <taxon>Bacteria</taxon>
        <taxon>Pseudomonadati</taxon>
        <taxon>Pseudomonadota</taxon>
        <taxon>Gammaproteobacteria</taxon>
        <taxon>Lysobacterales</taxon>
        <taxon>Lysobacteraceae</taxon>
        <taxon>Lysobacter</taxon>
    </lineage>
</organism>
<evidence type="ECO:0000256" key="1">
    <source>
        <dbReference type="SAM" id="MobiDB-lite"/>
    </source>
</evidence>
<dbReference type="PATRIC" id="fig|84531.8.peg.4824"/>
<reference evidence="3 4" key="1">
    <citation type="journal article" date="2015" name="BMC Genomics">
        <title>Comparative genomics and metabolic profiling of the genus Lysobacter.</title>
        <authorList>
            <person name="de Bruijn I."/>
            <person name="Cheng X."/>
            <person name="de Jager V."/>
            <person name="Exposito R.G."/>
            <person name="Watrous J."/>
            <person name="Patel N."/>
            <person name="Postma J."/>
            <person name="Dorrestein P.C."/>
            <person name="Kobayashi D."/>
            <person name="Raaijmakers J.M."/>
        </authorList>
    </citation>
    <scope>NUCLEOTIDE SEQUENCE [LARGE SCALE GENOMIC DNA]</scope>
    <source>
        <strain evidence="3 4">76</strain>
    </source>
</reference>
<name>A0A0S2FHC3_LYSAN</name>
<evidence type="ECO:0000313" key="3">
    <source>
        <dbReference type="EMBL" id="ALN82936.1"/>
    </source>
</evidence>
<accession>A0A0S2FHC3</accession>
<keyword evidence="4" id="KW-1185">Reference proteome</keyword>
<dbReference type="STRING" id="84531.LA76x_4833"/>
<evidence type="ECO:0008006" key="5">
    <source>
        <dbReference type="Google" id="ProtNLM"/>
    </source>
</evidence>
<dbReference type="AlphaFoldDB" id="A0A0S2FHC3"/>
<feature type="chain" id="PRO_5006597016" description="META domain protein" evidence="2">
    <location>
        <begin position="27"/>
        <end position="309"/>
    </location>
</feature>
<protein>
    <recommendedName>
        <fullName evidence="5">META domain protein</fullName>
    </recommendedName>
</protein>
<evidence type="ECO:0000313" key="4">
    <source>
        <dbReference type="Proteomes" id="UP000060787"/>
    </source>
</evidence>
<dbReference type="KEGG" id="lab:LA76x_4833"/>
<gene>
    <name evidence="3" type="ORF">LA76x_4833</name>
</gene>
<dbReference type="RefSeq" id="WP_057919509.1">
    <property type="nucleotide sequence ID" value="NZ_CP011129.1"/>
</dbReference>
<dbReference type="Proteomes" id="UP000060787">
    <property type="component" value="Chromosome"/>
</dbReference>
<evidence type="ECO:0000256" key="2">
    <source>
        <dbReference type="SAM" id="SignalP"/>
    </source>
</evidence>
<sequence length="309" mass="33310">MPSPSSVSVHCRRAHLLTLVAALLTAACSGGGGDLPGHTSAAAATEPEPSAQLGDAHSAAVTQRPPTPTPDPGPQGLVGYRWQILLATAADGRALPELQPNEFSQIHFEFGDDGRLTIDGHCGEMSGDYRLRGDVVEVSDEVQQTLGCLNHLAQATSIAVHEHLLSPYRYRLEGQGVRQRLRLLSRNGTQLVLQTQDALWGSQPVERLLEVAAEEVGCEGVPGGGARCMSVRELRSVRGRRAPVSAWYRFFGPIEGYRHAPGAHELVRVRHYPLRLRDRLVGAYALDYATPWTPEPTEENGTVGGAVAQ</sequence>
<dbReference type="Gene3D" id="2.40.128.270">
    <property type="match status" value="1"/>
</dbReference>
<feature type="region of interest" description="Disordered" evidence="1">
    <location>
        <begin position="36"/>
        <end position="75"/>
    </location>
</feature>
<proteinExistence type="predicted"/>
<keyword evidence="2" id="KW-0732">Signal</keyword>
<feature type="compositionally biased region" description="Low complexity" evidence="1">
    <location>
        <begin position="39"/>
        <end position="51"/>
    </location>
</feature>
<feature type="signal peptide" evidence="2">
    <location>
        <begin position="1"/>
        <end position="26"/>
    </location>
</feature>
<dbReference type="InterPro" id="IPR038670">
    <property type="entry name" value="HslJ-like_sf"/>
</dbReference>
<dbReference type="EMBL" id="CP011129">
    <property type="protein sequence ID" value="ALN82936.1"/>
    <property type="molecule type" value="Genomic_DNA"/>
</dbReference>